<protein>
    <submittedName>
        <fullName evidence="6">Alanine racemase</fullName>
    </submittedName>
</protein>
<accession>A0ABQ6HU24</accession>
<evidence type="ECO:0000256" key="3">
    <source>
        <dbReference type="ARBA" id="ARBA00023125"/>
    </source>
</evidence>
<dbReference type="SUPFAM" id="SSF53822">
    <property type="entry name" value="Periplasmic binding protein-like I"/>
    <property type="match status" value="1"/>
</dbReference>
<proteinExistence type="predicted"/>
<dbReference type="Gene3D" id="3.40.50.2300">
    <property type="match status" value="2"/>
</dbReference>
<dbReference type="RefSeq" id="WP_241441374.1">
    <property type="nucleotide sequence ID" value="NZ_BSUJ01000001.1"/>
</dbReference>
<evidence type="ECO:0000259" key="5">
    <source>
        <dbReference type="PROSITE" id="PS50932"/>
    </source>
</evidence>
<dbReference type="SMART" id="SM00354">
    <property type="entry name" value="HTH_LACI"/>
    <property type="match status" value="1"/>
</dbReference>
<dbReference type="InterPro" id="IPR010982">
    <property type="entry name" value="Lambda_DNA-bd_dom_sf"/>
</dbReference>
<evidence type="ECO:0000256" key="4">
    <source>
        <dbReference type="ARBA" id="ARBA00023163"/>
    </source>
</evidence>
<keyword evidence="7" id="KW-1185">Reference proteome</keyword>
<keyword evidence="2" id="KW-0805">Transcription regulation</keyword>
<dbReference type="Pfam" id="PF00356">
    <property type="entry name" value="LacI"/>
    <property type="match status" value="1"/>
</dbReference>
<dbReference type="PANTHER" id="PTHR30146:SF148">
    <property type="entry name" value="HTH-TYPE TRANSCRIPTIONAL REPRESSOR PURR-RELATED"/>
    <property type="match status" value="1"/>
</dbReference>
<dbReference type="PANTHER" id="PTHR30146">
    <property type="entry name" value="LACI-RELATED TRANSCRIPTIONAL REPRESSOR"/>
    <property type="match status" value="1"/>
</dbReference>
<evidence type="ECO:0000256" key="2">
    <source>
        <dbReference type="ARBA" id="ARBA00023015"/>
    </source>
</evidence>
<keyword evidence="4" id="KW-0804">Transcription</keyword>
<sequence length="376" mass="39580">MRAPTIRDVAAMAGVAASTVSVVLNEVPGARVSTDTRRRIHEAAAVLGYTANPHARSLRSASSRSSVALINDRIAYEPYGGDLIRGAQEACQRLGATLLVLSTTGDPQREQEALDYARAQRYTAVVLASLTHVERELPTSVGSGRGRRGLNLVLANARPSGDSADSASGPHIPYVVPDERSAGRAAATELLAAGHRQIGALMVGPCLPGVERLAGFAEALAHAGLSLDPELVVTLDEMEATAHGGYAVASRLLDRPGHSRPTALFCFNDRMAMGAYRAAAERGLRIPDDLSVVGYDNLEPIADSLYPGLTTIALPYCEIGEQAVEIALDREHPAHTPGSSAVVLDCPLVCRESVAPAPMAHAQPSSRNPLTLKETP</sequence>
<evidence type="ECO:0000256" key="1">
    <source>
        <dbReference type="ARBA" id="ARBA00022491"/>
    </source>
</evidence>
<dbReference type="InterPro" id="IPR028082">
    <property type="entry name" value="Peripla_BP_I"/>
</dbReference>
<dbReference type="CDD" id="cd01392">
    <property type="entry name" value="HTH_LacI"/>
    <property type="match status" value="1"/>
</dbReference>
<dbReference type="CDD" id="cd06288">
    <property type="entry name" value="PBP1_sucrose_transcription_regulator"/>
    <property type="match status" value="1"/>
</dbReference>
<dbReference type="SUPFAM" id="SSF47413">
    <property type="entry name" value="lambda repressor-like DNA-binding domains"/>
    <property type="match status" value="1"/>
</dbReference>
<organism evidence="6 7">
    <name type="scientific">Arsenicicoccus piscis</name>
    <dbReference type="NCBI Taxonomy" id="673954"/>
    <lineage>
        <taxon>Bacteria</taxon>
        <taxon>Bacillati</taxon>
        <taxon>Actinomycetota</taxon>
        <taxon>Actinomycetes</taxon>
        <taxon>Micrococcales</taxon>
        <taxon>Intrasporangiaceae</taxon>
        <taxon>Arsenicicoccus</taxon>
    </lineage>
</organism>
<keyword evidence="3" id="KW-0238">DNA-binding</keyword>
<dbReference type="Gene3D" id="1.10.260.40">
    <property type="entry name" value="lambda repressor-like DNA-binding domains"/>
    <property type="match status" value="1"/>
</dbReference>
<dbReference type="InterPro" id="IPR000843">
    <property type="entry name" value="HTH_LacI"/>
</dbReference>
<name>A0ABQ6HU24_9MICO</name>
<feature type="domain" description="HTH lacI-type" evidence="5">
    <location>
        <begin position="4"/>
        <end position="60"/>
    </location>
</feature>
<keyword evidence="1" id="KW-0678">Repressor</keyword>
<dbReference type="Pfam" id="PF13377">
    <property type="entry name" value="Peripla_BP_3"/>
    <property type="match status" value="1"/>
</dbReference>
<gene>
    <name evidence="6" type="ORF">GCM10025862_30810</name>
</gene>
<dbReference type="Proteomes" id="UP001157109">
    <property type="component" value="Unassembled WGS sequence"/>
</dbReference>
<evidence type="ECO:0000313" key="6">
    <source>
        <dbReference type="EMBL" id="GMA21060.1"/>
    </source>
</evidence>
<evidence type="ECO:0000313" key="7">
    <source>
        <dbReference type="Proteomes" id="UP001157109"/>
    </source>
</evidence>
<comment type="caution">
    <text evidence="6">The sequence shown here is derived from an EMBL/GenBank/DDBJ whole genome shotgun (WGS) entry which is preliminary data.</text>
</comment>
<dbReference type="PROSITE" id="PS50932">
    <property type="entry name" value="HTH_LACI_2"/>
    <property type="match status" value="1"/>
</dbReference>
<dbReference type="InterPro" id="IPR046335">
    <property type="entry name" value="LacI/GalR-like_sensor"/>
</dbReference>
<dbReference type="EMBL" id="BSUJ01000001">
    <property type="protein sequence ID" value="GMA21060.1"/>
    <property type="molecule type" value="Genomic_DNA"/>
</dbReference>
<reference evidence="7" key="1">
    <citation type="journal article" date="2019" name="Int. J. Syst. Evol. Microbiol.">
        <title>The Global Catalogue of Microorganisms (GCM) 10K type strain sequencing project: providing services to taxonomists for standard genome sequencing and annotation.</title>
        <authorList>
            <consortium name="The Broad Institute Genomics Platform"/>
            <consortium name="The Broad Institute Genome Sequencing Center for Infectious Disease"/>
            <person name="Wu L."/>
            <person name="Ma J."/>
        </authorList>
    </citation>
    <scope>NUCLEOTIDE SEQUENCE [LARGE SCALE GENOMIC DNA]</scope>
    <source>
        <strain evidence="7">NBRC 105830</strain>
    </source>
</reference>